<dbReference type="PANTHER" id="PTHR47926:SF385">
    <property type="entry name" value="DYW DOMAIN-CONTAINING PROTEIN"/>
    <property type="match status" value="1"/>
</dbReference>
<dbReference type="FunFam" id="1.25.40.10:FF:000381">
    <property type="entry name" value="Pentatricopeptide repeat-containing protein"/>
    <property type="match status" value="1"/>
</dbReference>
<dbReference type="PROSITE" id="PS51375">
    <property type="entry name" value="PPR"/>
    <property type="match status" value="3"/>
</dbReference>
<dbReference type="GO" id="GO:0009451">
    <property type="term" value="P:RNA modification"/>
    <property type="evidence" value="ECO:0007669"/>
    <property type="project" value="InterPro"/>
</dbReference>
<dbReference type="OrthoDB" id="724816at2759"/>
<accession>A0A3S3NPL5</accession>
<feature type="repeat" description="PPR" evidence="2">
    <location>
        <begin position="300"/>
        <end position="334"/>
    </location>
</feature>
<dbReference type="GO" id="GO:0003723">
    <property type="term" value="F:RNA binding"/>
    <property type="evidence" value="ECO:0007669"/>
    <property type="project" value="InterPro"/>
</dbReference>
<dbReference type="EMBL" id="QPKB01000005">
    <property type="protein sequence ID" value="RWR84006.1"/>
    <property type="molecule type" value="Genomic_DNA"/>
</dbReference>
<evidence type="ECO:0000256" key="1">
    <source>
        <dbReference type="ARBA" id="ARBA00022737"/>
    </source>
</evidence>
<evidence type="ECO:0000313" key="4">
    <source>
        <dbReference type="Proteomes" id="UP000283530"/>
    </source>
</evidence>
<evidence type="ECO:0000256" key="2">
    <source>
        <dbReference type="PROSITE-ProRule" id="PRU00708"/>
    </source>
</evidence>
<proteinExistence type="predicted"/>
<dbReference type="NCBIfam" id="TIGR00756">
    <property type="entry name" value="PPR"/>
    <property type="match status" value="5"/>
</dbReference>
<dbReference type="PANTHER" id="PTHR47926">
    <property type="entry name" value="PENTATRICOPEPTIDE REPEAT-CONTAINING PROTEIN"/>
    <property type="match status" value="1"/>
</dbReference>
<organism evidence="3 4">
    <name type="scientific">Cinnamomum micranthum f. kanehirae</name>
    <dbReference type="NCBI Taxonomy" id="337451"/>
    <lineage>
        <taxon>Eukaryota</taxon>
        <taxon>Viridiplantae</taxon>
        <taxon>Streptophyta</taxon>
        <taxon>Embryophyta</taxon>
        <taxon>Tracheophyta</taxon>
        <taxon>Spermatophyta</taxon>
        <taxon>Magnoliopsida</taxon>
        <taxon>Magnoliidae</taxon>
        <taxon>Laurales</taxon>
        <taxon>Lauraceae</taxon>
        <taxon>Cinnamomum</taxon>
    </lineage>
</organism>
<gene>
    <name evidence="3" type="ORF">CKAN_01279000</name>
</gene>
<comment type="caution">
    <text evidence="3">The sequence shown here is derived from an EMBL/GenBank/DDBJ whole genome shotgun (WGS) entry which is preliminary data.</text>
</comment>
<dbReference type="Gene3D" id="1.25.40.10">
    <property type="entry name" value="Tetratricopeptide repeat domain"/>
    <property type="match status" value="4"/>
</dbReference>
<dbReference type="InterPro" id="IPR011990">
    <property type="entry name" value="TPR-like_helical_dom_sf"/>
</dbReference>
<dbReference type="AlphaFoldDB" id="A0A3S3NPL5"/>
<dbReference type="Pfam" id="PF13041">
    <property type="entry name" value="PPR_2"/>
    <property type="match status" value="1"/>
</dbReference>
<reference evidence="3 4" key="1">
    <citation type="journal article" date="2019" name="Nat. Plants">
        <title>Stout camphor tree genome fills gaps in understanding of flowering plant genome evolution.</title>
        <authorList>
            <person name="Chaw S.M."/>
            <person name="Liu Y.C."/>
            <person name="Wu Y.W."/>
            <person name="Wang H.Y."/>
            <person name="Lin C.I."/>
            <person name="Wu C.S."/>
            <person name="Ke H.M."/>
            <person name="Chang L.Y."/>
            <person name="Hsu C.Y."/>
            <person name="Yang H.T."/>
            <person name="Sudianto E."/>
            <person name="Hsu M.H."/>
            <person name="Wu K.P."/>
            <person name="Wang L.N."/>
            <person name="Leebens-Mack J.H."/>
            <person name="Tsai I.J."/>
        </authorList>
    </citation>
    <scope>NUCLEOTIDE SEQUENCE [LARGE SCALE GENOMIC DNA]</scope>
    <source>
        <strain evidence="4">cv. Chaw 1501</strain>
        <tissue evidence="3">Young leaves</tissue>
    </source>
</reference>
<dbReference type="STRING" id="337451.A0A3S3NPL5"/>
<dbReference type="Proteomes" id="UP000283530">
    <property type="component" value="Unassembled WGS sequence"/>
</dbReference>
<feature type="repeat" description="PPR" evidence="2">
    <location>
        <begin position="85"/>
        <end position="119"/>
    </location>
</feature>
<sequence>MRGQKTTSTSTSTSTWTSNACYTLLLNNNAPPPPATAAAAAAATTTTTTTTTQNLIQTNTLIHLYAKDGRLSSARCLFDGMTERNVVSWSALMAGYLHSGLSTEALSLFSSMIKAAAHAPSPRPNEYVLTTAISSCSHIRALEQGKQCHTYALKTGLDSHSHVGNALIHMYSRCSEVDGAFRIFESLPPPRANGDFFASNSIISGLMECGYFDEALGVAREAAKGVGSWDPVTFATIIGLCACLKDLKLGLQVHGQMLKRRCMDLNVYVGSTMVDLYGKCGRVASARTAFERLLLLRLQNVVSWTTMMTAYLQNGFFEEALNLFAEMQAPSNGPRPNEFTFAVVLNSCASLSALRHGDALNAHVEKSGFGAHLVVGNALINMYSKSGSINDAHRVFAGMLHRDVVSWNSMISGYSHHGLGNEALEVFKKMLKSWEPHLVWSIILASLGS</sequence>
<dbReference type="InterPro" id="IPR002885">
    <property type="entry name" value="PPR_rpt"/>
</dbReference>
<feature type="repeat" description="PPR" evidence="2">
    <location>
        <begin position="403"/>
        <end position="433"/>
    </location>
</feature>
<keyword evidence="1" id="KW-0677">Repeat</keyword>
<protein>
    <submittedName>
        <fullName evidence="3">Pentatricopeptide repeat-containing protein</fullName>
    </submittedName>
</protein>
<keyword evidence="4" id="KW-1185">Reference proteome</keyword>
<dbReference type="InterPro" id="IPR046960">
    <property type="entry name" value="PPR_At4g14850-like_plant"/>
</dbReference>
<dbReference type="Pfam" id="PF01535">
    <property type="entry name" value="PPR"/>
    <property type="match status" value="6"/>
</dbReference>
<dbReference type="FunFam" id="1.25.40.10:FF:000227">
    <property type="entry name" value="Pentatricopeptide repeat-containing protein At3g13880"/>
    <property type="match status" value="1"/>
</dbReference>
<evidence type="ECO:0000313" key="3">
    <source>
        <dbReference type="EMBL" id="RWR84006.1"/>
    </source>
</evidence>
<name>A0A3S3NPL5_9MAGN</name>
<dbReference type="SUPFAM" id="SSF48452">
    <property type="entry name" value="TPR-like"/>
    <property type="match status" value="1"/>
</dbReference>